<dbReference type="EC" id="4.2.2.-" evidence="3"/>
<feature type="signal peptide" evidence="5">
    <location>
        <begin position="1"/>
        <end position="21"/>
    </location>
</feature>
<evidence type="ECO:0000313" key="8">
    <source>
        <dbReference type="Proteomes" id="UP000798602"/>
    </source>
</evidence>
<keyword evidence="3" id="KW-0449">Lipoprotein</keyword>
<dbReference type="SUPFAM" id="SSF50685">
    <property type="entry name" value="Barwin-like endoglucanases"/>
    <property type="match status" value="1"/>
</dbReference>
<organism evidence="7 8">
    <name type="scientific">Flavobacterium ichthyis</name>
    <dbReference type="NCBI Taxonomy" id="2698827"/>
    <lineage>
        <taxon>Bacteria</taxon>
        <taxon>Pseudomonadati</taxon>
        <taxon>Bacteroidota</taxon>
        <taxon>Flavobacteriia</taxon>
        <taxon>Flavobacteriales</taxon>
        <taxon>Flavobacteriaceae</taxon>
        <taxon>Flavobacterium</taxon>
    </lineage>
</organism>
<comment type="subcellular location">
    <subcellularLocation>
        <location evidence="3">Cell membrane</location>
        <topology evidence="3">Lipid-anchor</topology>
    </subcellularLocation>
</comment>
<dbReference type="Gene3D" id="2.40.40.10">
    <property type="entry name" value="RlpA-like domain"/>
    <property type="match status" value="1"/>
</dbReference>
<keyword evidence="8" id="KW-1185">Reference proteome</keyword>
<evidence type="ECO:0000259" key="6">
    <source>
        <dbReference type="Pfam" id="PF03330"/>
    </source>
</evidence>
<dbReference type="InterPro" id="IPR034718">
    <property type="entry name" value="RlpA"/>
</dbReference>
<dbReference type="InterPro" id="IPR012997">
    <property type="entry name" value="RplA"/>
</dbReference>
<comment type="similarity">
    <text evidence="3 4">Belongs to the RlpA family.</text>
</comment>
<dbReference type="PANTHER" id="PTHR34183:SF8">
    <property type="entry name" value="ENDOLYTIC PEPTIDOGLYCAN TRANSGLYCOSYLASE RLPA-RELATED"/>
    <property type="match status" value="1"/>
</dbReference>
<dbReference type="CDD" id="cd22268">
    <property type="entry name" value="DPBB_RlpA-like"/>
    <property type="match status" value="1"/>
</dbReference>
<comment type="function">
    <text evidence="3">Lytic transglycosylase with a strong preference for naked glycan strands that lack stem peptides.</text>
</comment>
<keyword evidence="5" id="KW-0732">Signal</keyword>
<comment type="caution">
    <text evidence="7">The sequence shown here is derived from an EMBL/GenBank/DDBJ whole genome shotgun (WGS) entry which is preliminary data.</text>
</comment>
<keyword evidence="3" id="KW-0472">Membrane</keyword>
<evidence type="ECO:0000256" key="2">
    <source>
        <dbReference type="ARBA" id="ARBA00023316"/>
    </source>
</evidence>
<sequence length="126" mass="13994">MNVKLLVFLFGIFLAVGCSSAKNYDSGKMYKKNVTACFYADKFNGRKTASGATFSNNKLTAAHRKLPFGTKVRVTNLSNNKSVVVEINDRGPFSGGFEIDMAKKAYQEISDPKSRAKMRVNIEILR</sequence>
<name>A0ABW9Z9D4_9FLAO</name>
<dbReference type="Pfam" id="PF03330">
    <property type="entry name" value="DPBB_1"/>
    <property type="match status" value="1"/>
</dbReference>
<reference evidence="8" key="1">
    <citation type="submission" date="2020-01" db="EMBL/GenBank/DDBJ databases">
        <title>Sphingomonas sp. strain CSW-10.</title>
        <authorList>
            <person name="Chen W.-M."/>
        </authorList>
    </citation>
    <scope>NUCLEOTIDE SEQUENCE [LARGE SCALE GENOMIC DNA]</scope>
    <source>
        <strain evidence="8">NST-5</strain>
    </source>
</reference>
<dbReference type="RefSeq" id="WP_166536540.1">
    <property type="nucleotide sequence ID" value="NZ_JAABLM010000005.1"/>
</dbReference>
<evidence type="ECO:0000256" key="5">
    <source>
        <dbReference type="SAM" id="SignalP"/>
    </source>
</evidence>
<evidence type="ECO:0000256" key="1">
    <source>
        <dbReference type="ARBA" id="ARBA00023239"/>
    </source>
</evidence>
<evidence type="ECO:0000313" key="7">
    <source>
        <dbReference type="EMBL" id="NBL64715.1"/>
    </source>
</evidence>
<dbReference type="PROSITE" id="PS51257">
    <property type="entry name" value="PROKAR_LIPOPROTEIN"/>
    <property type="match status" value="1"/>
</dbReference>
<keyword evidence="3" id="KW-1003">Cell membrane</keyword>
<gene>
    <name evidence="3" type="primary">rlpA</name>
    <name evidence="7" type="ORF">GV828_05815</name>
</gene>
<dbReference type="InterPro" id="IPR009009">
    <property type="entry name" value="RlpA-like_DPBB"/>
</dbReference>
<dbReference type="InterPro" id="IPR036908">
    <property type="entry name" value="RlpA-like_sf"/>
</dbReference>
<proteinExistence type="inferred from homology"/>
<feature type="domain" description="RlpA-like protein double-psi beta-barrel" evidence="6">
    <location>
        <begin position="36"/>
        <end position="114"/>
    </location>
</feature>
<dbReference type="NCBIfam" id="TIGR00413">
    <property type="entry name" value="rlpA"/>
    <property type="match status" value="1"/>
</dbReference>
<dbReference type="Proteomes" id="UP000798602">
    <property type="component" value="Unassembled WGS sequence"/>
</dbReference>
<dbReference type="HAMAP" id="MF_02071">
    <property type="entry name" value="RlpA"/>
    <property type="match status" value="1"/>
</dbReference>
<feature type="chain" id="PRO_5046993259" description="Probable endolytic peptidoglycan transglycosylase RlpA" evidence="5">
    <location>
        <begin position="22"/>
        <end position="126"/>
    </location>
</feature>
<dbReference type="PANTHER" id="PTHR34183">
    <property type="entry name" value="ENDOLYTIC PEPTIDOGLYCAN TRANSGLYCOSYLASE RLPA"/>
    <property type="match status" value="1"/>
</dbReference>
<keyword evidence="1 3" id="KW-0456">Lyase</keyword>
<keyword evidence="2 3" id="KW-0961">Cell wall biogenesis/degradation</keyword>
<evidence type="ECO:0000256" key="3">
    <source>
        <dbReference type="HAMAP-Rule" id="MF_02071"/>
    </source>
</evidence>
<protein>
    <recommendedName>
        <fullName evidence="3">Probable endolytic peptidoglycan transglycosylase RlpA</fullName>
        <ecNumber evidence="3">4.2.2.-</ecNumber>
    </recommendedName>
</protein>
<keyword evidence="3" id="KW-0564">Palmitate</keyword>
<accession>A0ABW9Z9D4</accession>
<dbReference type="EMBL" id="JAABLM010000005">
    <property type="protein sequence ID" value="NBL64715.1"/>
    <property type="molecule type" value="Genomic_DNA"/>
</dbReference>
<evidence type="ECO:0000256" key="4">
    <source>
        <dbReference type="RuleBase" id="RU003495"/>
    </source>
</evidence>